<sequence>MILFFPLLKATETKTPFFPLLSIYHAQVSHLFFFLCSRTTRPIFHPHFSFQKHQSRTHPLTLSISSSGQHNQEPHHKFLFLTKFHPLSLLIYSSPFLNQIPSFCQGSGFRYKGEYNSKLVMLTL</sequence>
<protein>
    <submittedName>
        <fullName evidence="1">Uncharacterized protein</fullName>
    </submittedName>
</protein>
<reference evidence="1 2" key="1">
    <citation type="journal article" date="2018" name="Nat. Genet.">
        <title>The Rosa genome provides new insights in the design of modern roses.</title>
        <authorList>
            <person name="Bendahmane M."/>
        </authorList>
    </citation>
    <scope>NUCLEOTIDE SEQUENCE [LARGE SCALE GENOMIC DNA]</scope>
    <source>
        <strain evidence="2">cv. Old Blush</strain>
    </source>
</reference>
<accession>A0A2P6RUR9</accession>
<keyword evidence="2" id="KW-1185">Reference proteome</keyword>
<dbReference type="Proteomes" id="UP000238479">
    <property type="component" value="Chromosome 2"/>
</dbReference>
<proteinExistence type="predicted"/>
<evidence type="ECO:0000313" key="2">
    <source>
        <dbReference type="Proteomes" id="UP000238479"/>
    </source>
</evidence>
<name>A0A2P6RUR9_ROSCH</name>
<dbReference type="Gramene" id="PRQ50169">
    <property type="protein sequence ID" value="PRQ50169"/>
    <property type="gene ID" value="RchiOBHm_Chr2g0130171"/>
</dbReference>
<dbReference type="AlphaFoldDB" id="A0A2P6RUR9"/>
<evidence type="ECO:0000313" key="1">
    <source>
        <dbReference type="EMBL" id="PRQ50169.1"/>
    </source>
</evidence>
<organism evidence="1 2">
    <name type="scientific">Rosa chinensis</name>
    <name type="common">China rose</name>
    <dbReference type="NCBI Taxonomy" id="74649"/>
    <lineage>
        <taxon>Eukaryota</taxon>
        <taxon>Viridiplantae</taxon>
        <taxon>Streptophyta</taxon>
        <taxon>Embryophyta</taxon>
        <taxon>Tracheophyta</taxon>
        <taxon>Spermatophyta</taxon>
        <taxon>Magnoliopsida</taxon>
        <taxon>eudicotyledons</taxon>
        <taxon>Gunneridae</taxon>
        <taxon>Pentapetalae</taxon>
        <taxon>rosids</taxon>
        <taxon>fabids</taxon>
        <taxon>Rosales</taxon>
        <taxon>Rosaceae</taxon>
        <taxon>Rosoideae</taxon>
        <taxon>Rosoideae incertae sedis</taxon>
        <taxon>Rosa</taxon>
    </lineage>
</organism>
<gene>
    <name evidence="1" type="ORF">RchiOBHm_Chr2g0130171</name>
</gene>
<comment type="caution">
    <text evidence="1">The sequence shown here is derived from an EMBL/GenBank/DDBJ whole genome shotgun (WGS) entry which is preliminary data.</text>
</comment>
<dbReference type="EMBL" id="PDCK01000040">
    <property type="protein sequence ID" value="PRQ50169.1"/>
    <property type="molecule type" value="Genomic_DNA"/>
</dbReference>